<name>A0A0E2HAN2_9FIRM</name>
<dbReference type="SUPFAM" id="SSF56349">
    <property type="entry name" value="DNA breaking-rejoining enzymes"/>
    <property type="match status" value="1"/>
</dbReference>
<reference evidence="1 2" key="1">
    <citation type="submission" date="2013-01" db="EMBL/GenBank/DDBJ databases">
        <title>The Genome Sequence of Clostridium clostridioforme 90A8.</title>
        <authorList>
            <consortium name="The Broad Institute Genome Sequencing Platform"/>
            <person name="Earl A."/>
            <person name="Ward D."/>
            <person name="Feldgarden M."/>
            <person name="Gevers D."/>
            <person name="Courvalin P."/>
            <person name="Lambert T."/>
            <person name="Walker B."/>
            <person name="Young S.K."/>
            <person name="Zeng Q."/>
            <person name="Gargeya S."/>
            <person name="Fitzgerald M."/>
            <person name="Haas B."/>
            <person name="Abouelleil A."/>
            <person name="Alvarado L."/>
            <person name="Arachchi H.M."/>
            <person name="Berlin A.M."/>
            <person name="Chapman S.B."/>
            <person name="Dewar J."/>
            <person name="Goldberg J."/>
            <person name="Griggs A."/>
            <person name="Gujja S."/>
            <person name="Hansen M."/>
            <person name="Howarth C."/>
            <person name="Imamovic A."/>
            <person name="Larimer J."/>
            <person name="McCowan C."/>
            <person name="Murphy C."/>
            <person name="Neiman D."/>
            <person name="Pearson M."/>
            <person name="Priest M."/>
            <person name="Roberts A."/>
            <person name="Saif S."/>
            <person name="Shea T."/>
            <person name="Sisk P."/>
            <person name="Sykes S."/>
            <person name="Wortman J."/>
            <person name="Nusbaum C."/>
            <person name="Birren B."/>
        </authorList>
    </citation>
    <scope>NUCLEOTIDE SEQUENCE [LARGE SCALE GENOMIC DNA]</scope>
    <source>
        <strain evidence="1 2">90A8</strain>
    </source>
</reference>
<dbReference type="RefSeq" id="WP_002595695.1">
    <property type="nucleotide sequence ID" value="NZ_KB851020.1"/>
</dbReference>
<proteinExistence type="predicted"/>
<organism evidence="1 2">
    <name type="scientific">[Clostridium] clostridioforme 90A8</name>
    <dbReference type="NCBI Taxonomy" id="999408"/>
    <lineage>
        <taxon>Bacteria</taxon>
        <taxon>Bacillati</taxon>
        <taxon>Bacillota</taxon>
        <taxon>Clostridia</taxon>
        <taxon>Lachnospirales</taxon>
        <taxon>Lachnospiraceae</taxon>
        <taxon>Enterocloster</taxon>
    </lineage>
</organism>
<evidence type="ECO:0008006" key="3">
    <source>
        <dbReference type="Google" id="ProtNLM"/>
    </source>
</evidence>
<evidence type="ECO:0000313" key="2">
    <source>
        <dbReference type="Proteomes" id="UP000013085"/>
    </source>
</evidence>
<protein>
    <recommendedName>
        <fullName evidence="3">Tyr recombinase domain-containing protein</fullName>
    </recommendedName>
</protein>
<dbReference type="AlphaFoldDB" id="A0A0E2HAN2"/>
<dbReference type="HOGENOM" id="CLU_2567798_0_0_9"/>
<gene>
    <name evidence="1" type="ORF">HMPREF1090_02246</name>
</gene>
<dbReference type="EMBL" id="AGYR01000023">
    <property type="protein sequence ID" value="ENZ15186.1"/>
    <property type="molecule type" value="Genomic_DNA"/>
</dbReference>
<dbReference type="InterPro" id="IPR011010">
    <property type="entry name" value="DNA_brk_join_enz"/>
</dbReference>
<dbReference type="GO" id="GO:0003677">
    <property type="term" value="F:DNA binding"/>
    <property type="evidence" value="ECO:0007669"/>
    <property type="project" value="InterPro"/>
</dbReference>
<accession>A0A0E2HAN2</accession>
<dbReference type="PATRIC" id="fig|999408.3.peg.2410"/>
<comment type="caution">
    <text evidence="1">The sequence shown here is derived from an EMBL/GenBank/DDBJ whole genome shotgun (WGS) entry which is preliminary data.</text>
</comment>
<dbReference type="Proteomes" id="UP000013085">
    <property type="component" value="Unassembled WGS sequence"/>
</dbReference>
<evidence type="ECO:0000313" key="1">
    <source>
        <dbReference type="EMBL" id="ENZ15186.1"/>
    </source>
</evidence>
<sequence length="81" mass="9641">MYKYADSQGWCDKDYSQYVKIKRDDDDEHGVPFSDTDLKILWDNKADETAEMLLIMCYSGWRISEYISLEVNMEKSILWAE</sequence>